<dbReference type="InterPro" id="IPR021732">
    <property type="entry name" value="DUF3301"/>
</dbReference>
<evidence type="ECO:0000313" key="2">
    <source>
        <dbReference type="Proteomes" id="UP000239326"/>
    </source>
</evidence>
<reference evidence="1 2" key="1">
    <citation type="submission" date="2018-03" db="EMBL/GenBank/DDBJ databases">
        <title>Genome sequencing of Simplicispira sp.</title>
        <authorList>
            <person name="Kim S.-J."/>
            <person name="Heo J."/>
            <person name="Kwon S.-W."/>
        </authorList>
    </citation>
    <scope>NUCLEOTIDE SEQUENCE [LARGE SCALE GENOMIC DNA]</scope>
    <source>
        <strain evidence="1 2">SC1-8</strain>
    </source>
</reference>
<accession>A0A2S0N0N4</accession>
<keyword evidence="2" id="KW-1185">Reference proteome</keyword>
<dbReference type="Proteomes" id="UP000239326">
    <property type="component" value="Chromosome"/>
</dbReference>
<protein>
    <submittedName>
        <fullName evidence="1">DUF3301 domain-containing protein</fullName>
    </submittedName>
</protein>
<dbReference type="AlphaFoldDB" id="A0A2S0N0N4"/>
<organism evidence="1 2">
    <name type="scientific">Simplicispira suum</name>
    <dbReference type="NCBI Taxonomy" id="2109915"/>
    <lineage>
        <taxon>Bacteria</taxon>
        <taxon>Pseudomonadati</taxon>
        <taxon>Pseudomonadota</taxon>
        <taxon>Betaproteobacteria</taxon>
        <taxon>Burkholderiales</taxon>
        <taxon>Comamonadaceae</taxon>
        <taxon>Simplicispira</taxon>
    </lineage>
</organism>
<dbReference type="Pfam" id="PF11743">
    <property type="entry name" value="DUF3301"/>
    <property type="match status" value="1"/>
</dbReference>
<dbReference type="OrthoDB" id="5959530at2"/>
<proteinExistence type="predicted"/>
<sequence length="110" mass="12421">MPSFEIIGAFVLGGLFWLWFESTRVREIAVARARSQCHVHEVQFLDDTVALATIKLARDEDGHVALRRTYTFEYSDTGNNRQPGNIVMLGRVVQFLNFSPQLAGADITLH</sequence>
<name>A0A2S0N0N4_9BURK</name>
<gene>
    <name evidence="1" type="ORF">C6571_10745</name>
</gene>
<dbReference type="EMBL" id="CP027669">
    <property type="protein sequence ID" value="AVO41698.1"/>
    <property type="molecule type" value="Genomic_DNA"/>
</dbReference>
<dbReference type="KEGG" id="simp:C6571_10745"/>
<evidence type="ECO:0000313" key="1">
    <source>
        <dbReference type="EMBL" id="AVO41698.1"/>
    </source>
</evidence>